<dbReference type="EMBL" id="GGEC01088288">
    <property type="protein sequence ID" value="MBX68772.1"/>
    <property type="molecule type" value="Transcribed_RNA"/>
</dbReference>
<protein>
    <submittedName>
        <fullName evidence="1">Uncharacterized protein</fullName>
    </submittedName>
</protein>
<dbReference type="AlphaFoldDB" id="A0A2P2QP22"/>
<sequence length="42" mass="5082">MPLNHCHDYDHTITQQIEYFYCFAREIQIMCLKDIGISDFVE</sequence>
<organism evidence="1">
    <name type="scientific">Rhizophora mucronata</name>
    <name type="common">Asiatic mangrove</name>
    <dbReference type="NCBI Taxonomy" id="61149"/>
    <lineage>
        <taxon>Eukaryota</taxon>
        <taxon>Viridiplantae</taxon>
        <taxon>Streptophyta</taxon>
        <taxon>Embryophyta</taxon>
        <taxon>Tracheophyta</taxon>
        <taxon>Spermatophyta</taxon>
        <taxon>Magnoliopsida</taxon>
        <taxon>eudicotyledons</taxon>
        <taxon>Gunneridae</taxon>
        <taxon>Pentapetalae</taxon>
        <taxon>rosids</taxon>
        <taxon>fabids</taxon>
        <taxon>Malpighiales</taxon>
        <taxon>Rhizophoraceae</taxon>
        <taxon>Rhizophora</taxon>
    </lineage>
</organism>
<evidence type="ECO:0000313" key="1">
    <source>
        <dbReference type="EMBL" id="MBX68772.1"/>
    </source>
</evidence>
<name>A0A2P2QP22_RHIMU</name>
<accession>A0A2P2QP22</accession>
<proteinExistence type="predicted"/>
<reference evidence="1" key="1">
    <citation type="submission" date="2018-02" db="EMBL/GenBank/DDBJ databases">
        <title>Rhizophora mucronata_Transcriptome.</title>
        <authorList>
            <person name="Meera S.P."/>
            <person name="Sreeshan A."/>
            <person name="Augustine A."/>
        </authorList>
    </citation>
    <scope>NUCLEOTIDE SEQUENCE</scope>
    <source>
        <tissue evidence="1">Leaf</tissue>
    </source>
</reference>